<reference evidence="1 2" key="1">
    <citation type="submission" date="2014-06" db="EMBL/GenBank/DDBJ databases">
        <title>The Genome of the Aflatoxigenic Filamentous Fungus Aspergillus nomius.</title>
        <authorList>
            <person name="Moore M.G."/>
            <person name="Shannon B.M."/>
            <person name="Brian M.M."/>
        </authorList>
    </citation>
    <scope>NUCLEOTIDE SEQUENCE [LARGE SCALE GENOMIC DNA]</scope>
    <source>
        <strain evidence="1 2">NRRL 13137</strain>
    </source>
</reference>
<dbReference type="OrthoDB" id="4332097at2759"/>
<accession>A0A0L1ISW5</accession>
<sequence length="116" mass="13453">MRVYTGKINYGSYAQDEIINVIFGEDCETMNEPVTATWQWTRNAAGERKANSIHVGTLNGLKHRNEGETEIEFLQNQALDSYYWFQGRVTESDLVLTMYNERDEFCVDNITLERTS</sequence>
<comment type="caution">
    <text evidence="1">The sequence shown here is derived from an EMBL/GenBank/DDBJ whole genome shotgun (WGS) entry which is preliminary data.</text>
</comment>
<keyword evidence="2" id="KW-1185">Reference proteome</keyword>
<name>A0A0L1ISW5_ASPN3</name>
<gene>
    <name evidence="1" type="ORF">ANOM_009272</name>
</gene>
<protein>
    <submittedName>
        <fullName evidence="1">Uncharacterized protein</fullName>
    </submittedName>
</protein>
<evidence type="ECO:0000313" key="2">
    <source>
        <dbReference type="Proteomes" id="UP000037505"/>
    </source>
</evidence>
<dbReference type="Proteomes" id="UP000037505">
    <property type="component" value="Unassembled WGS sequence"/>
</dbReference>
<dbReference type="EMBL" id="JNOM01000344">
    <property type="protein sequence ID" value="KNG82460.1"/>
    <property type="molecule type" value="Genomic_DNA"/>
</dbReference>
<proteinExistence type="predicted"/>
<dbReference type="AlphaFoldDB" id="A0A0L1ISW5"/>
<evidence type="ECO:0000313" key="1">
    <source>
        <dbReference type="EMBL" id="KNG82460.1"/>
    </source>
</evidence>
<dbReference type="RefSeq" id="XP_015403383.1">
    <property type="nucleotide sequence ID" value="XM_015554528.1"/>
</dbReference>
<organism evidence="1 2">
    <name type="scientific">Aspergillus nomiae NRRL (strain ATCC 15546 / NRRL 13137 / CBS 260.88 / M93)</name>
    <dbReference type="NCBI Taxonomy" id="1509407"/>
    <lineage>
        <taxon>Eukaryota</taxon>
        <taxon>Fungi</taxon>
        <taxon>Dikarya</taxon>
        <taxon>Ascomycota</taxon>
        <taxon>Pezizomycotina</taxon>
        <taxon>Eurotiomycetes</taxon>
        <taxon>Eurotiomycetidae</taxon>
        <taxon>Eurotiales</taxon>
        <taxon>Aspergillaceae</taxon>
        <taxon>Aspergillus</taxon>
        <taxon>Aspergillus subgen. Circumdati</taxon>
    </lineage>
</organism>
<dbReference type="GeneID" id="26811076"/>
<dbReference type="STRING" id="1509407.A0A0L1ISW5"/>